<gene>
    <name evidence="1" type="ORF">ASIM_LOCUS12715</name>
</gene>
<sequence length="265" mass="29641">MDKLTGALAQPTEIVFPRNNQPTRRRLLIRNRTRCDYAVKIRGNSPFIIIEPAQGFLRAGCTQPIYVTFDGTQRSIIKNSPQLLQVFCRPVSQCTEKICRRWFRLPVENNPQTIQQLAQTLDVCQSDGFVAFDVRSIGFGLSLLKTLLDLPCHALPIQSEPFPTLYADDSDTKTARAIDCDTETAWGISKNDIMILLPPNIQANSARNPLDDMPVRTAHDINDAHLKTAKAVNNNTSCYWFSKLMDRVFPLGNGHESIPPCGAGQ</sequence>
<organism evidence="3">
    <name type="scientific">Anisakis simplex</name>
    <name type="common">Herring worm</name>
    <dbReference type="NCBI Taxonomy" id="6269"/>
    <lineage>
        <taxon>Eukaryota</taxon>
        <taxon>Metazoa</taxon>
        <taxon>Ecdysozoa</taxon>
        <taxon>Nematoda</taxon>
        <taxon>Chromadorea</taxon>
        <taxon>Rhabditida</taxon>
        <taxon>Spirurina</taxon>
        <taxon>Ascaridomorpha</taxon>
        <taxon>Ascaridoidea</taxon>
        <taxon>Anisakidae</taxon>
        <taxon>Anisakis</taxon>
        <taxon>Anisakis simplex complex</taxon>
    </lineage>
</organism>
<dbReference type="AlphaFoldDB" id="A0A0M3JXZ8"/>
<reference evidence="3" key="1">
    <citation type="submission" date="2017-02" db="UniProtKB">
        <authorList>
            <consortium name="WormBaseParasite"/>
        </authorList>
    </citation>
    <scope>IDENTIFICATION</scope>
</reference>
<dbReference type="InterPro" id="IPR008962">
    <property type="entry name" value="PapD-like_sf"/>
</dbReference>
<dbReference type="WBParaSite" id="ASIM_0001328701-mRNA-1">
    <property type="protein sequence ID" value="ASIM_0001328701-mRNA-1"/>
    <property type="gene ID" value="ASIM_0001328701"/>
</dbReference>
<name>A0A0M3JXZ8_ANISI</name>
<proteinExistence type="predicted"/>
<reference evidence="1 2" key="2">
    <citation type="submission" date="2018-11" db="EMBL/GenBank/DDBJ databases">
        <authorList>
            <consortium name="Pathogen Informatics"/>
        </authorList>
    </citation>
    <scope>NUCLEOTIDE SEQUENCE [LARGE SCALE GENOMIC DNA]</scope>
</reference>
<dbReference type="EMBL" id="UYRR01031236">
    <property type="protein sequence ID" value="VDK47992.1"/>
    <property type="molecule type" value="Genomic_DNA"/>
</dbReference>
<dbReference type="Proteomes" id="UP000267096">
    <property type="component" value="Unassembled WGS sequence"/>
</dbReference>
<evidence type="ECO:0000313" key="3">
    <source>
        <dbReference type="WBParaSite" id="ASIM_0001328701-mRNA-1"/>
    </source>
</evidence>
<dbReference type="OrthoDB" id="5853820at2759"/>
<accession>A0A0M3JXZ8</accession>
<evidence type="ECO:0000313" key="1">
    <source>
        <dbReference type="EMBL" id="VDK47992.1"/>
    </source>
</evidence>
<protein>
    <submittedName>
        <fullName evidence="3">MSP domain-containing protein</fullName>
    </submittedName>
</protein>
<evidence type="ECO:0000313" key="2">
    <source>
        <dbReference type="Proteomes" id="UP000267096"/>
    </source>
</evidence>
<keyword evidence="2" id="KW-1185">Reference proteome</keyword>
<dbReference type="SUPFAM" id="SSF49354">
    <property type="entry name" value="PapD-like"/>
    <property type="match status" value="1"/>
</dbReference>